<dbReference type="Pfam" id="PF17667">
    <property type="entry name" value="Pkinase_fungal"/>
    <property type="match status" value="1"/>
</dbReference>
<dbReference type="AlphaFoldDB" id="A0A550BZC8"/>
<dbReference type="Proteomes" id="UP000320762">
    <property type="component" value="Unassembled WGS sequence"/>
</dbReference>
<evidence type="ECO:0000313" key="4">
    <source>
        <dbReference type="Proteomes" id="UP000320762"/>
    </source>
</evidence>
<reference evidence="3 4" key="1">
    <citation type="journal article" date="2019" name="New Phytol.">
        <title>Comparative genomics reveals unique wood-decay strategies and fruiting body development in the Schizophyllaceae.</title>
        <authorList>
            <person name="Almasi E."/>
            <person name="Sahu N."/>
            <person name="Krizsan K."/>
            <person name="Balint B."/>
            <person name="Kovacs G.M."/>
            <person name="Kiss B."/>
            <person name="Cseklye J."/>
            <person name="Drula E."/>
            <person name="Henrissat B."/>
            <person name="Nagy I."/>
            <person name="Chovatia M."/>
            <person name="Adam C."/>
            <person name="LaButti K."/>
            <person name="Lipzen A."/>
            <person name="Riley R."/>
            <person name="Grigoriev I.V."/>
            <person name="Nagy L.G."/>
        </authorList>
    </citation>
    <scope>NUCLEOTIDE SEQUENCE [LARGE SCALE GENOMIC DNA]</scope>
    <source>
        <strain evidence="3 4">NL-1724</strain>
    </source>
</reference>
<name>A0A550BZC8_9AGAR</name>
<organism evidence="3 4">
    <name type="scientific">Schizophyllum amplum</name>
    <dbReference type="NCBI Taxonomy" id="97359"/>
    <lineage>
        <taxon>Eukaryota</taxon>
        <taxon>Fungi</taxon>
        <taxon>Dikarya</taxon>
        <taxon>Basidiomycota</taxon>
        <taxon>Agaricomycotina</taxon>
        <taxon>Agaricomycetes</taxon>
        <taxon>Agaricomycetidae</taxon>
        <taxon>Agaricales</taxon>
        <taxon>Schizophyllaceae</taxon>
        <taxon>Schizophyllum</taxon>
    </lineage>
</organism>
<feature type="non-terminal residue" evidence="3">
    <location>
        <position position="166"/>
    </location>
</feature>
<dbReference type="OrthoDB" id="5569250at2759"/>
<gene>
    <name evidence="3" type="ORF">BD626DRAFT_634415</name>
</gene>
<proteinExistence type="predicted"/>
<accession>A0A550BZC8</accession>
<evidence type="ECO:0000313" key="3">
    <source>
        <dbReference type="EMBL" id="TRM57878.1"/>
    </source>
</evidence>
<evidence type="ECO:0000256" key="1">
    <source>
        <dbReference type="SAM" id="MobiDB-lite"/>
    </source>
</evidence>
<feature type="domain" description="Fungal-type protein kinase" evidence="2">
    <location>
        <begin position="56"/>
        <end position="92"/>
    </location>
</feature>
<dbReference type="InterPro" id="IPR040976">
    <property type="entry name" value="Pkinase_fungal"/>
</dbReference>
<keyword evidence="4" id="KW-1185">Reference proteome</keyword>
<protein>
    <recommendedName>
        <fullName evidence="2">Fungal-type protein kinase domain-containing protein</fullName>
    </recommendedName>
</protein>
<sequence length="166" mass="19169">MLNDWDLAETDVLSDVNLSPPPSNSRRPPGTPESLAASTPPTRSASIHFTRPLHPIPFAAIDLLKDSGQRNEIHHLYRHDLEALVWVLVWMVCCYEDGTRREPLPTYMREWVSVLRPDPIRWWTTTWVAANPHACRIAKHDLLYEFSEQIRCETWTQGHILALLLL</sequence>
<evidence type="ECO:0000259" key="2">
    <source>
        <dbReference type="Pfam" id="PF17667"/>
    </source>
</evidence>
<dbReference type="EMBL" id="VDMD01000041">
    <property type="protein sequence ID" value="TRM57878.1"/>
    <property type="molecule type" value="Genomic_DNA"/>
</dbReference>
<comment type="caution">
    <text evidence="3">The sequence shown here is derived from an EMBL/GenBank/DDBJ whole genome shotgun (WGS) entry which is preliminary data.</text>
</comment>
<feature type="region of interest" description="Disordered" evidence="1">
    <location>
        <begin position="13"/>
        <end position="44"/>
    </location>
</feature>